<accession>A0A6M3J6Z8</accession>
<sequence>MDKEDTGKLGDMISGFVSQGTFSISDMDKVEELLVSLGYHKLDKSEQQLEKTLKKEGKRTPASDLFRELSNPEFRYLYVKAAKSSDGQLVALARKTLIKEGYVKLDEEKVAQKLYTFDLGYGWESSLTHIKYLDRARLIIKEE</sequence>
<evidence type="ECO:0000313" key="1">
    <source>
        <dbReference type="EMBL" id="QJA65849.1"/>
    </source>
</evidence>
<organism evidence="1">
    <name type="scientific">viral metagenome</name>
    <dbReference type="NCBI Taxonomy" id="1070528"/>
    <lineage>
        <taxon>unclassified sequences</taxon>
        <taxon>metagenomes</taxon>
        <taxon>organismal metagenomes</taxon>
    </lineage>
</organism>
<protein>
    <submittedName>
        <fullName evidence="1">Uncharacterized protein</fullName>
    </submittedName>
</protein>
<dbReference type="AlphaFoldDB" id="A0A6M3J6Z8"/>
<proteinExistence type="predicted"/>
<gene>
    <name evidence="2" type="ORF">MM415A00125_0025</name>
    <name evidence="1" type="ORF">MM415B00372_0040</name>
</gene>
<name>A0A6M3J6Z8_9ZZZZ</name>
<dbReference type="EMBL" id="MT141545">
    <property type="protein sequence ID" value="QJA65849.1"/>
    <property type="molecule type" value="Genomic_DNA"/>
</dbReference>
<reference evidence="1" key="1">
    <citation type="submission" date="2020-03" db="EMBL/GenBank/DDBJ databases">
        <title>The deep terrestrial virosphere.</title>
        <authorList>
            <person name="Holmfeldt K."/>
            <person name="Nilsson E."/>
            <person name="Simone D."/>
            <person name="Lopez-Fernandez M."/>
            <person name="Wu X."/>
            <person name="de Brujin I."/>
            <person name="Lundin D."/>
            <person name="Andersson A."/>
            <person name="Bertilsson S."/>
            <person name="Dopson M."/>
        </authorList>
    </citation>
    <scope>NUCLEOTIDE SEQUENCE</scope>
    <source>
        <strain evidence="2">MM415A00125</strain>
        <strain evidence="1">MM415B00372</strain>
    </source>
</reference>
<evidence type="ECO:0000313" key="2">
    <source>
        <dbReference type="EMBL" id="QJI04932.1"/>
    </source>
</evidence>
<dbReference type="EMBL" id="MT145192">
    <property type="protein sequence ID" value="QJI04932.1"/>
    <property type="molecule type" value="Genomic_DNA"/>
</dbReference>